<dbReference type="InterPro" id="IPR043129">
    <property type="entry name" value="ATPase_NBD"/>
</dbReference>
<dbReference type="InterPro" id="IPR000600">
    <property type="entry name" value="ROK"/>
</dbReference>
<sequence>MIVGIDVGGTNTDIAILEGKKFRTESFRTSEVLQNLSNFIRRNFGDAVAVGIGLAVWFIDGKAVKAPNLPVIPALDLDMPFVVDNDANCFAYFSAKSLNFRNLLGITIGTGIGGGIIADGRVYRGRGAAGEIGHTFVGGEKRCRCGGKGHLEAYFSGWSLKNIRKLIETGEIYRMEEFNLFCRSLANAVMILNPEAVAVGGRIGARLDERFVEERVNGYLPVEMHVAVKRIRDDYAAAKGAALLALDAISQTQP</sequence>
<comment type="caution">
    <text evidence="1">The sequence shown here is derived from an EMBL/GenBank/DDBJ whole genome shotgun (WGS) entry which is preliminary data.</text>
</comment>
<reference evidence="1" key="1">
    <citation type="journal article" date="2020" name="mSystems">
        <title>Genome- and Community-Level Interaction Insights into Carbon Utilization and Element Cycling Functions of Hydrothermarchaeota in Hydrothermal Sediment.</title>
        <authorList>
            <person name="Zhou Z."/>
            <person name="Liu Y."/>
            <person name="Xu W."/>
            <person name="Pan J."/>
            <person name="Luo Z.H."/>
            <person name="Li M."/>
        </authorList>
    </citation>
    <scope>NUCLEOTIDE SEQUENCE [LARGE SCALE GENOMIC DNA]</scope>
    <source>
        <strain evidence="1">SpSt-12</strain>
    </source>
</reference>
<protein>
    <submittedName>
        <fullName evidence="1">ROK family protein</fullName>
    </submittedName>
</protein>
<dbReference type="AlphaFoldDB" id="A0A7C2SEV0"/>
<organism evidence="1">
    <name type="scientific">Archaeoglobus fulgidus</name>
    <dbReference type="NCBI Taxonomy" id="2234"/>
    <lineage>
        <taxon>Archaea</taxon>
        <taxon>Methanobacteriati</taxon>
        <taxon>Methanobacteriota</taxon>
        <taxon>Archaeoglobi</taxon>
        <taxon>Archaeoglobales</taxon>
        <taxon>Archaeoglobaceae</taxon>
        <taxon>Archaeoglobus</taxon>
    </lineage>
</organism>
<dbReference type="SUPFAM" id="SSF53067">
    <property type="entry name" value="Actin-like ATPase domain"/>
    <property type="match status" value="1"/>
</dbReference>
<dbReference type="PANTHER" id="PTHR18964:SF149">
    <property type="entry name" value="BIFUNCTIONAL UDP-N-ACETYLGLUCOSAMINE 2-EPIMERASE_N-ACETYLMANNOSAMINE KINASE"/>
    <property type="match status" value="1"/>
</dbReference>
<accession>A0A7C2SEV0</accession>
<dbReference type="PANTHER" id="PTHR18964">
    <property type="entry name" value="ROK (REPRESSOR, ORF, KINASE) FAMILY"/>
    <property type="match status" value="1"/>
</dbReference>
<dbReference type="EMBL" id="DSCQ01000072">
    <property type="protein sequence ID" value="HET21603.1"/>
    <property type="molecule type" value="Genomic_DNA"/>
</dbReference>
<dbReference type="InterPro" id="IPR049874">
    <property type="entry name" value="ROK_cs"/>
</dbReference>
<gene>
    <name evidence="1" type="ORF">ENN70_05930</name>
</gene>
<dbReference type="Gene3D" id="3.30.420.40">
    <property type="match status" value="2"/>
</dbReference>
<proteinExistence type="predicted"/>
<dbReference type="Pfam" id="PF00480">
    <property type="entry name" value="ROK"/>
    <property type="match status" value="1"/>
</dbReference>
<dbReference type="PROSITE" id="PS01125">
    <property type="entry name" value="ROK"/>
    <property type="match status" value="1"/>
</dbReference>
<evidence type="ECO:0000313" key="1">
    <source>
        <dbReference type="EMBL" id="HET21603.1"/>
    </source>
</evidence>
<name>A0A7C2SEV0_ARCFL</name>